<dbReference type="GO" id="GO:0008757">
    <property type="term" value="F:S-adenosylmethionine-dependent methyltransferase activity"/>
    <property type="evidence" value="ECO:0007669"/>
    <property type="project" value="InterPro"/>
</dbReference>
<evidence type="ECO:0000313" key="3">
    <source>
        <dbReference type="Proteomes" id="UP000307768"/>
    </source>
</evidence>
<reference evidence="2 3" key="1">
    <citation type="submission" date="2019-09" db="EMBL/GenBank/DDBJ databases">
        <title>Mumia zhuanghuii sp. nov. isolated from the intestinal contents of plateau pika (Ochotona curzoniae) in the Qinghai-Tibet plateau of China.</title>
        <authorList>
            <person name="Tian Z."/>
        </authorList>
    </citation>
    <scope>NUCLEOTIDE SEQUENCE [LARGE SCALE GENOMIC DNA]</scope>
    <source>
        <strain evidence="3">350</strain>
    </source>
</reference>
<dbReference type="InterPro" id="IPR013216">
    <property type="entry name" value="Methyltransf_11"/>
</dbReference>
<proteinExistence type="predicted"/>
<dbReference type="Gene3D" id="3.40.50.150">
    <property type="entry name" value="Vaccinia Virus protein VP39"/>
    <property type="match status" value="1"/>
</dbReference>
<dbReference type="AlphaFoldDB" id="A0A5Q6RP02"/>
<dbReference type="RefSeq" id="WP_149770985.1">
    <property type="nucleotide sequence ID" value="NZ_VDFQ02000006.1"/>
</dbReference>
<dbReference type="EMBL" id="VDFQ02000006">
    <property type="protein sequence ID" value="KAA1419762.1"/>
    <property type="molecule type" value="Genomic_DNA"/>
</dbReference>
<organism evidence="2 3">
    <name type="scientific">Mumia zhuanghuii</name>
    <dbReference type="NCBI Taxonomy" id="2585211"/>
    <lineage>
        <taxon>Bacteria</taxon>
        <taxon>Bacillati</taxon>
        <taxon>Actinomycetota</taxon>
        <taxon>Actinomycetes</taxon>
        <taxon>Propionibacteriales</taxon>
        <taxon>Nocardioidaceae</taxon>
        <taxon>Mumia</taxon>
    </lineage>
</organism>
<name>A0A5Q6RP02_9ACTN</name>
<evidence type="ECO:0000313" key="2">
    <source>
        <dbReference type="EMBL" id="KAA1419762.1"/>
    </source>
</evidence>
<evidence type="ECO:0000259" key="1">
    <source>
        <dbReference type="Pfam" id="PF08241"/>
    </source>
</evidence>
<comment type="caution">
    <text evidence="2">The sequence shown here is derived from an EMBL/GenBank/DDBJ whole genome shotgun (WGS) entry which is preliminary data.</text>
</comment>
<dbReference type="Pfam" id="PF08241">
    <property type="entry name" value="Methyltransf_11"/>
    <property type="match status" value="1"/>
</dbReference>
<gene>
    <name evidence="2" type="ORF">FE697_017795</name>
</gene>
<sequence length="254" mass="27015">MSFDVAATSYQRFMGRFSEPLADEFVRLADLERGRRALDVGCGPGALTSRLAAVVGAASVAAVDPSAPFIAAVRARLPEVDVRRASAENLPFPDGTFDAVLAQLVVHFMADPVEGLREMRRVAAPYAWVAACVWDHEGGTGPLSPFWSAVHDVDPHAPDESGLAGSREGHLAELFAQAGFTDPETSVLTVAVPFSTFEEWWEPFTLGVGPAGAYVAGRDPAGVAAVRERCRARLPDAPFTLRASAWAARGRAPS</sequence>
<dbReference type="PANTHER" id="PTHR43591">
    <property type="entry name" value="METHYLTRANSFERASE"/>
    <property type="match status" value="1"/>
</dbReference>
<dbReference type="GO" id="GO:0032259">
    <property type="term" value="P:methylation"/>
    <property type="evidence" value="ECO:0007669"/>
    <property type="project" value="UniProtKB-KW"/>
</dbReference>
<dbReference type="InterPro" id="IPR029063">
    <property type="entry name" value="SAM-dependent_MTases_sf"/>
</dbReference>
<feature type="domain" description="Methyltransferase type 11" evidence="1">
    <location>
        <begin position="38"/>
        <end position="128"/>
    </location>
</feature>
<keyword evidence="2" id="KW-0808">Transferase</keyword>
<keyword evidence="2" id="KW-0489">Methyltransferase</keyword>
<dbReference type="CDD" id="cd02440">
    <property type="entry name" value="AdoMet_MTases"/>
    <property type="match status" value="1"/>
</dbReference>
<dbReference type="PANTHER" id="PTHR43591:SF24">
    <property type="entry name" value="2-METHOXY-6-POLYPRENYL-1,4-BENZOQUINOL METHYLASE, MITOCHONDRIAL"/>
    <property type="match status" value="1"/>
</dbReference>
<protein>
    <submittedName>
        <fullName evidence="2">Methyltransferase domain-containing protein</fullName>
    </submittedName>
</protein>
<dbReference type="Proteomes" id="UP000307768">
    <property type="component" value="Unassembled WGS sequence"/>
</dbReference>
<accession>A0A5Q6RP02</accession>
<dbReference type="OrthoDB" id="9795634at2"/>
<dbReference type="SUPFAM" id="SSF53335">
    <property type="entry name" value="S-adenosyl-L-methionine-dependent methyltransferases"/>
    <property type="match status" value="1"/>
</dbReference>